<reference evidence="3" key="1">
    <citation type="submission" date="2015-10" db="EMBL/GenBank/DDBJ databases">
        <authorList>
            <person name="Luecker S."/>
            <person name="Luecker S."/>
        </authorList>
    </citation>
    <scope>NUCLEOTIDE SEQUENCE [LARGE SCALE GENOMIC DNA]</scope>
</reference>
<evidence type="ECO:0000313" key="3">
    <source>
        <dbReference type="Proteomes" id="UP000198736"/>
    </source>
</evidence>
<evidence type="ECO:0000313" key="2">
    <source>
        <dbReference type="EMBL" id="CUS32836.1"/>
    </source>
</evidence>
<gene>
    <name evidence="2" type="primary">mazE</name>
    <name evidence="2" type="ORF">COMA2_110117</name>
</gene>
<evidence type="ECO:0000259" key="1">
    <source>
        <dbReference type="SMART" id="SM00966"/>
    </source>
</evidence>
<protein>
    <submittedName>
        <fullName evidence="2">Antitoxin MazE</fullName>
    </submittedName>
</protein>
<dbReference type="OrthoDB" id="9795766at2"/>
<proteinExistence type="predicted"/>
<dbReference type="SMART" id="SM00966">
    <property type="entry name" value="SpoVT_AbrB"/>
    <property type="match status" value="1"/>
</dbReference>
<dbReference type="Gene3D" id="2.10.260.10">
    <property type="match status" value="1"/>
</dbReference>
<dbReference type="InterPro" id="IPR007159">
    <property type="entry name" value="SpoVT-AbrB_dom"/>
</dbReference>
<dbReference type="SUPFAM" id="SSF89447">
    <property type="entry name" value="AbrB/MazE/MraZ-like"/>
    <property type="match status" value="1"/>
</dbReference>
<keyword evidence="3" id="KW-1185">Reference proteome</keyword>
<dbReference type="GO" id="GO:0003677">
    <property type="term" value="F:DNA binding"/>
    <property type="evidence" value="ECO:0007669"/>
    <property type="project" value="InterPro"/>
</dbReference>
<dbReference type="AlphaFoldDB" id="A0A0S4LAN5"/>
<name>A0A0S4LAN5_9BACT</name>
<sequence>MKARMVRIGNSRGIRIPKAVIEQCHLHGAVDLEIQQGQLVIRSASKARAGWSQAFEQMHRHGDDLLVDRESALTSKWDRNEWTW</sequence>
<feature type="domain" description="SpoVT-AbrB" evidence="1">
    <location>
        <begin position="6"/>
        <end position="49"/>
    </location>
</feature>
<dbReference type="InterPro" id="IPR037914">
    <property type="entry name" value="SpoVT-AbrB_sf"/>
</dbReference>
<accession>A0A0S4LAN5</accession>
<dbReference type="EMBL" id="CZPZ01000003">
    <property type="protein sequence ID" value="CUS32836.1"/>
    <property type="molecule type" value="Genomic_DNA"/>
</dbReference>
<dbReference type="STRING" id="1742973.COMA2_110117"/>
<dbReference type="RefSeq" id="WP_090894658.1">
    <property type="nucleotide sequence ID" value="NZ_CZPZ01000003.1"/>
</dbReference>
<dbReference type="Proteomes" id="UP000198736">
    <property type="component" value="Unassembled WGS sequence"/>
</dbReference>
<organism evidence="2 3">
    <name type="scientific">Candidatus Nitrospira nitrificans</name>
    <dbReference type="NCBI Taxonomy" id="1742973"/>
    <lineage>
        <taxon>Bacteria</taxon>
        <taxon>Pseudomonadati</taxon>
        <taxon>Nitrospirota</taxon>
        <taxon>Nitrospiria</taxon>
        <taxon>Nitrospirales</taxon>
        <taxon>Nitrospiraceae</taxon>
        <taxon>Nitrospira</taxon>
    </lineage>
</organism>